<dbReference type="Gene3D" id="1.10.3260.10">
    <property type="entry name" value="DNA ligase, ATP-dependent, N-terminal domain"/>
    <property type="match status" value="1"/>
</dbReference>
<evidence type="ECO:0000313" key="8">
    <source>
        <dbReference type="Proteomes" id="UP000193144"/>
    </source>
</evidence>
<feature type="region of interest" description="Disordered" evidence="5">
    <location>
        <begin position="693"/>
        <end position="717"/>
    </location>
</feature>
<dbReference type="AlphaFoldDB" id="A0A1Y2A9L0"/>
<evidence type="ECO:0000256" key="2">
    <source>
        <dbReference type="ARBA" id="ARBA00022598"/>
    </source>
</evidence>
<dbReference type="Proteomes" id="UP000193144">
    <property type="component" value="Unassembled WGS sequence"/>
</dbReference>
<gene>
    <name evidence="7" type="ORF">BCR34DRAFT_472382</name>
</gene>
<dbReference type="GO" id="GO:0006310">
    <property type="term" value="P:DNA recombination"/>
    <property type="evidence" value="ECO:0007669"/>
    <property type="project" value="InterPro"/>
</dbReference>
<evidence type="ECO:0000256" key="5">
    <source>
        <dbReference type="SAM" id="MobiDB-lite"/>
    </source>
</evidence>
<comment type="similarity">
    <text evidence="1">Belongs to the ATP-dependent DNA ligase family.</text>
</comment>
<dbReference type="PANTHER" id="PTHR45674:SF12">
    <property type="entry name" value="ATP DEPENDENT DNA LIGASE DOMAIN-CONTAINING PROTEIN"/>
    <property type="match status" value="1"/>
</dbReference>
<dbReference type="Gene3D" id="2.40.50.140">
    <property type="entry name" value="Nucleic acid-binding proteins"/>
    <property type="match status" value="1"/>
</dbReference>
<comment type="caution">
    <text evidence="7">The sequence shown here is derived from an EMBL/GenBank/DDBJ whole genome shotgun (WGS) entry which is preliminary data.</text>
</comment>
<protein>
    <recommendedName>
        <fullName evidence="6">ATP-dependent DNA ligase family profile domain-containing protein</fullName>
    </recommendedName>
</protein>
<reference evidence="7 8" key="1">
    <citation type="submission" date="2016-07" db="EMBL/GenBank/DDBJ databases">
        <title>Pervasive Adenine N6-methylation of Active Genes in Fungi.</title>
        <authorList>
            <consortium name="DOE Joint Genome Institute"/>
            <person name="Mondo S.J."/>
            <person name="Dannebaum R.O."/>
            <person name="Kuo R.C."/>
            <person name="Labutti K."/>
            <person name="Haridas S."/>
            <person name="Kuo A."/>
            <person name="Salamov A."/>
            <person name="Ahrendt S.R."/>
            <person name="Lipzen A."/>
            <person name="Sullivan W."/>
            <person name="Andreopoulos W.B."/>
            <person name="Clum A."/>
            <person name="Lindquist E."/>
            <person name="Daum C."/>
            <person name="Ramamoorthy G.K."/>
            <person name="Gryganskyi A."/>
            <person name="Culley D."/>
            <person name="Magnuson J.K."/>
            <person name="James T.Y."/>
            <person name="O'Malley M.A."/>
            <person name="Stajich J.E."/>
            <person name="Spatafora J.W."/>
            <person name="Visel A."/>
            <person name="Grigoriev I.V."/>
        </authorList>
    </citation>
    <scope>NUCLEOTIDE SEQUENCE [LARGE SCALE GENOMIC DNA]</scope>
    <source>
        <strain evidence="7 8">CBS 115471</strain>
    </source>
</reference>
<keyword evidence="3" id="KW-0547">Nucleotide-binding</keyword>
<organism evidence="7 8">
    <name type="scientific">Clohesyomyces aquaticus</name>
    <dbReference type="NCBI Taxonomy" id="1231657"/>
    <lineage>
        <taxon>Eukaryota</taxon>
        <taxon>Fungi</taxon>
        <taxon>Dikarya</taxon>
        <taxon>Ascomycota</taxon>
        <taxon>Pezizomycotina</taxon>
        <taxon>Dothideomycetes</taxon>
        <taxon>Pleosporomycetidae</taxon>
        <taxon>Pleosporales</taxon>
        <taxon>Lindgomycetaceae</taxon>
        <taxon>Clohesyomyces</taxon>
    </lineage>
</organism>
<proteinExistence type="inferred from homology"/>
<keyword evidence="4" id="KW-0067">ATP-binding</keyword>
<dbReference type="PANTHER" id="PTHR45674">
    <property type="entry name" value="DNA LIGASE 1/3 FAMILY MEMBER"/>
    <property type="match status" value="1"/>
</dbReference>
<feature type="compositionally biased region" description="Low complexity" evidence="5">
    <location>
        <begin position="693"/>
        <end position="708"/>
    </location>
</feature>
<dbReference type="CDD" id="cd08039">
    <property type="entry name" value="Adenylation_DNA_ligase_Fungal"/>
    <property type="match status" value="1"/>
</dbReference>
<dbReference type="PROSITE" id="PS50160">
    <property type="entry name" value="DNA_LIGASE_A3"/>
    <property type="match status" value="1"/>
</dbReference>
<dbReference type="InterPro" id="IPR012308">
    <property type="entry name" value="DNA_ligase_ATP-dep_N"/>
</dbReference>
<dbReference type="STRING" id="1231657.A0A1Y2A9L0"/>
<keyword evidence="8" id="KW-1185">Reference proteome</keyword>
<dbReference type="InterPro" id="IPR050191">
    <property type="entry name" value="ATP-dep_DNA_ligase"/>
</dbReference>
<sequence>MSITFNDVCNLLESVERVSAHRPQLTAVRTKSNIHEIISNWFTYHRNAIDGSSTNGAALLSALLPHRRKDRVYGLQPPLLSKKIMKLVNFNHGQRIFFDRWKERTHGDLGACTQKAMERWDGTFTKKPSTSLEKVDRLLVQLAAKSRFSDPSIRSQREWDVSTDSMLKSILARLESCEVKWLIRLILREYATIDLDDSFIFSQFHFLLPDLLLFQNDFDAAMNLLRGDLSCYPSVPAIGKEKTLRVQASKKLKAVVGIKVGRPTFHKAWSFNNCFQLVGNRAWAADIKYDGEYCEIHVDLSKAPSDIQIFSKNGKDATTDRRDLHDTIRKALRIGEPDCLFRQKCIVLGELVVYSDKEQRILEFSKIRKHISRSGAFLGNAQDSLPHEWEHLMIVFFDVLLLDDRPILSECLQKRRDFLRDLVRSIPGRAMRSQWCLIDFKTESGRTDLKDVFAQTLANRQEGLILKPLHSPYFPLLSEAGNRQAGYFIKLKKDYLGDMGGERDLGDFAVVGASYDAQVALKTTIKPLHWTHYHLGCLTNKSAVQKSGAKRKFKVVAVINLDKCIPKPELLYLNHHGPLRSAFVRPDSRIEQFDIEKSYSGGTRMSVAFKDPFVAEILGSGYEKAPNESFEMLRHPRIKKIHLDRTWEDTVTIEDLQRMAEEKWDVPDADRLEGHANDVALLARKYAGGSQTTVSEYQTTQETTQQTTPRKSPASVRSLLGDAVVQETKSITQATWTTTSSTTQPTGSTQGAGIQASRQLQLVVPEDTIERIKQLPRQEPNSKPGALPTPPSTSAHGLPLVSAPKKRSSESTIISPPPTKRRKARTPLKDAGSKRNIGTFDYDSQEKTIHIFAEEGWTVRVHSTTGP</sequence>
<dbReference type="GO" id="GO:0005634">
    <property type="term" value="C:nucleus"/>
    <property type="evidence" value="ECO:0007669"/>
    <property type="project" value="TreeGrafter"/>
</dbReference>
<dbReference type="GO" id="GO:0003910">
    <property type="term" value="F:DNA ligase (ATP) activity"/>
    <property type="evidence" value="ECO:0007669"/>
    <property type="project" value="InterPro"/>
</dbReference>
<dbReference type="Pfam" id="PF01068">
    <property type="entry name" value="DNA_ligase_A_M"/>
    <property type="match status" value="1"/>
</dbReference>
<dbReference type="GO" id="GO:0003677">
    <property type="term" value="F:DNA binding"/>
    <property type="evidence" value="ECO:0007669"/>
    <property type="project" value="InterPro"/>
</dbReference>
<name>A0A1Y2A9L0_9PLEO</name>
<dbReference type="GO" id="GO:0005524">
    <property type="term" value="F:ATP binding"/>
    <property type="evidence" value="ECO:0007669"/>
    <property type="project" value="UniProtKB-KW"/>
</dbReference>
<evidence type="ECO:0000256" key="3">
    <source>
        <dbReference type="ARBA" id="ARBA00022741"/>
    </source>
</evidence>
<feature type="domain" description="ATP-dependent DNA ligase family profile" evidence="6">
    <location>
        <begin position="394"/>
        <end position="515"/>
    </location>
</feature>
<dbReference type="InterPro" id="IPR036599">
    <property type="entry name" value="DNA_ligase_N_sf"/>
</dbReference>
<keyword evidence="2" id="KW-0436">Ligase</keyword>
<dbReference type="GO" id="GO:1903461">
    <property type="term" value="P:Okazaki fragment processing involved in mitotic DNA replication"/>
    <property type="evidence" value="ECO:0007669"/>
    <property type="project" value="TreeGrafter"/>
</dbReference>
<dbReference type="OrthoDB" id="2160351at2759"/>
<feature type="region of interest" description="Disordered" evidence="5">
    <location>
        <begin position="735"/>
        <end position="759"/>
    </location>
</feature>
<dbReference type="GO" id="GO:0006281">
    <property type="term" value="P:DNA repair"/>
    <property type="evidence" value="ECO:0007669"/>
    <property type="project" value="InterPro"/>
</dbReference>
<evidence type="ECO:0000256" key="4">
    <source>
        <dbReference type="ARBA" id="ARBA00022840"/>
    </source>
</evidence>
<dbReference type="InterPro" id="IPR012340">
    <property type="entry name" value="NA-bd_OB-fold"/>
</dbReference>
<dbReference type="Pfam" id="PF04675">
    <property type="entry name" value="DNA_ligase_A_N"/>
    <property type="match status" value="1"/>
</dbReference>
<evidence type="ECO:0000259" key="6">
    <source>
        <dbReference type="PROSITE" id="PS50160"/>
    </source>
</evidence>
<evidence type="ECO:0000313" key="7">
    <source>
        <dbReference type="EMBL" id="ORY19208.1"/>
    </source>
</evidence>
<dbReference type="GO" id="GO:0005739">
    <property type="term" value="C:mitochondrion"/>
    <property type="evidence" value="ECO:0007669"/>
    <property type="project" value="TreeGrafter"/>
</dbReference>
<evidence type="ECO:0000256" key="1">
    <source>
        <dbReference type="ARBA" id="ARBA00007572"/>
    </source>
</evidence>
<dbReference type="InterPro" id="IPR012310">
    <property type="entry name" value="DNA_ligase_ATP-dep_cent"/>
</dbReference>
<feature type="region of interest" description="Disordered" evidence="5">
    <location>
        <begin position="774"/>
        <end position="839"/>
    </location>
</feature>
<dbReference type="Gene3D" id="3.30.470.30">
    <property type="entry name" value="DNA ligase/mRNA capping enzyme"/>
    <property type="match status" value="1"/>
</dbReference>
<feature type="compositionally biased region" description="Low complexity" evidence="5">
    <location>
        <begin position="735"/>
        <end position="749"/>
    </location>
</feature>
<dbReference type="SUPFAM" id="SSF56091">
    <property type="entry name" value="DNA ligase/mRNA capping enzyme, catalytic domain"/>
    <property type="match status" value="1"/>
</dbReference>
<accession>A0A1Y2A9L0</accession>
<dbReference type="EMBL" id="MCFA01000003">
    <property type="protein sequence ID" value="ORY19208.1"/>
    <property type="molecule type" value="Genomic_DNA"/>
</dbReference>